<comment type="caution">
    <text evidence="8">The sequence shown here is derived from an EMBL/GenBank/DDBJ whole genome shotgun (WGS) entry which is preliminary data.</text>
</comment>
<keyword evidence="7" id="KW-0346">Stress response</keyword>
<keyword evidence="5" id="KW-0378">Hydrolase</keyword>
<keyword evidence="2" id="KW-1277">Toxin-antitoxin system</keyword>
<gene>
    <name evidence="8" type="ORF">A2853_00420</name>
</gene>
<reference evidence="8 9" key="1">
    <citation type="journal article" date="2016" name="Nat. Commun.">
        <title>Thousands of microbial genomes shed light on interconnected biogeochemical processes in an aquifer system.</title>
        <authorList>
            <person name="Anantharaman K."/>
            <person name="Brown C.T."/>
            <person name="Hug L.A."/>
            <person name="Sharon I."/>
            <person name="Castelle C.J."/>
            <person name="Probst A.J."/>
            <person name="Thomas B.C."/>
            <person name="Singh A."/>
            <person name="Wilkins M.J."/>
            <person name="Karaoz U."/>
            <person name="Brodie E.L."/>
            <person name="Williams K.H."/>
            <person name="Hubbard S.S."/>
            <person name="Banfield J.F."/>
        </authorList>
    </citation>
    <scope>NUCLEOTIDE SEQUENCE [LARGE SCALE GENOMIC DNA]</scope>
</reference>
<dbReference type="GO" id="GO:0004519">
    <property type="term" value="F:endonuclease activity"/>
    <property type="evidence" value="ECO:0007669"/>
    <property type="project" value="UniProtKB-KW"/>
</dbReference>
<organism evidence="8 9">
    <name type="scientific">Candidatus Kaiserbacteria bacterium RIFCSPHIGHO2_01_FULL_55_17</name>
    <dbReference type="NCBI Taxonomy" id="1798484"/>
    <lineage>
        <taxon>Bacteria</taxon>
        <taxon>Candidatus Kaiseribacteriota</taxon>
    </lineage>
</organism>
<dbReference type="SUPFAM" id="SSF54786">
    <property type="entry name" value="YcfA/nrd intein domain"/>
    <property type="match status" value="1"/>
</dbReference>
<keyword evidence="6" id="KW-0694">RNA-binding</keyword>
<dbReference type="AlphaFoldDB" id="A0A1F6D860"/>
<evidence type="ECO:0008006" key="10">
    <source>
        <dbReference type="Google" id="ProtNLM"/>
    </source>
</evidence>
<dbReference type="Proteomes" id="UP000177958">
    <property type="component" value="Unassembled WGS sequence"/>
</dbReference>
<name>A0A1F6D860_9BACT</name>
<evidence type="ECO:0000313" key="8">
    <source>
        <dbReference type="EMBL" id="OGG57634.1"/>
    </source>
</evidence>
<dbReference type="Pfam" id="PF07927">
    <property type="entry name" value="HicA_toxin"/>
    <property type="match status" value="1"/>
</dbReference>
<evidence type="ECO:0000256" key="2">
    <source>
        <dbReference type="ARBA" id="ARBA00022649"/>
    </source>
</evidence>
<dbReference type="InterPro" id="IPR038570">
    <property type="entry name" value="HicA_sf"/>
</dbReference>
<protein>
    <recommendedName>
        <fullName evidence="10">Addiction module toxin, HicA family</fullName>
    </recommendedName>
</protein>
<evidence type="ECO:0000313" key="9">
    <source>
        <dbReference type="Proteomes" id="UP000177958"/>
    </source>
</evidence>
<sequence>MAKLPRVTAAQAIAALEGRGFVCVRQSGSHKIFKNAGGVRVTIPFHASKILHPKIVKDILKDAHMRPEDLK</sequence>
<dbReference type="InterPro" id="IPR012933">
    <property type="entry name" value="HicA_mRNA_interferase"/>
</dbReference>
<dbReference type="GO" id="GO:0016787">
    <property type="term" value="F:hydrolase activity"/>
    <property type="evidence" value="ECO:0007669"/>
    <property type="project" value="UniProtKB-KW"/>
</dbReference>
<evidence type="ECO:0000256" key="7">
    <source>
        <dbReference type="ARBA" id="ARBA00023016"/>
    </source>
</evidence>
<keyword evidence="4" id="KW-0255">Endonuclease</keyword>
<evidence type="ECO:0000256" key="5">
    <source>
        <dbReference type="ARBA" id="ARBA00022801"/>
    </source>
</evidence>
<accession>A0A1F6D860</accession>
<dbReference type="GO" id="GO:0003729">
    <property type="term" value="F:mRNA binding"/>
    <property type="evidence" value="ECO:0007669"/>
    <property type="project" value="InterPro"/>
</dbReference>
<proteinExistence type="inferred from homology"/>
<evidence type="ECO:0000256" key="6">
    <source>
        <dbReference type="ARBA" id="ARBA00022884"/>
    </source>
</evidence>
<evidence type="ECO:0000256" key="1">
    <source>
        <dbReference type="ARBA" id="ARBA00006620"/>
    </source>
</evidence>
<dbReference type="Gene3D" id="3.30.920.30">
    <property type="entry name" value="Hypothetical protein"/>
    <property type="match status" value="1"/>
</dbReference>
<evidence type="ECO:0000256" key="4">
    <source>
        <dbReference type="ARBA" id="ARBA00022759"/>
    </source>
</evidence>
<dbReference type="EMBL" id="MFKX01000016">
    <property type="protein sequence ID" value="OGG57634.1"/>
    <property type="molecule type" value="Genomic_DNA"/>
</dbReference>
<keyword evidence="3" id="KW-0540">Nuclease</keyword>
<comment type="similarity">
    <text evidence="1">Belongs to the HicA mRNA interferase family.</text>
</comment>
<evidence type="ECO:0000256" key="3">
    <source>
        <dbReference type="ARBA" id="ARBA00022722"/>
    </source>
</evidence>